<sequence>MTKMSGLYEIFGTNFYGRNTTNNTIEISMIDDSSEPLIFYLSLVKQSVDISDYISTTPFGSDKSIAKNRKEEPTRLYIIKFELPDSDNHQKNINAVNIIINRIERKELTELISFNLSARKPVYEEYKSTETYEDCRELLNNFPSINFVYVNRSLPLVYNYYDTTTLFFCTDYQKRVIFDENNNAVNIPMYLTQICCPEKSNVLSVSNFASRNDEINHWSICKYNNSGQLVSYEICKCLNKVPSLRWFHFNKILRLTDEFTQVTTHLAFLKTGDNLIFWLSTLHLFIPLKDEDNYWDNTQLFKLKLLKDNYPNEVNATDFNYSYTDFNTLTYCQISTIEEIFLKYNFNNVQSKERTIYAFDPDGSTVMFIGLLSHDTLGADHMKNFKDIVF</sequence>
<dbReference type="EMBL" id="MH366177">
    <property type="protein sequence ID" value="QBB01986.1"/>
    <property type="molecule type" value="mRNA"/>
</dbReference>
<reference evidence="1" key="1">
    <citation type="submission" date="2018-05" db="EMBL/GenBank/DDBJ databases">
        <title>Proteins involved in passive avoidance of endoparasitoid Cotesia chilonis to evade its host Chilo suppressalis immune responses.</title>
        <authorList>
            <person name="Teng Z."/>
            <person name="Ye X."/>
            <person name="Wu H."/>
            <person name="Xiong S."/>
            <person name="Xu G."/>
            <person name="Fang Q."/>
            <person name="Ye G."/>
        </authorList>
    </citation>
    <scope>NUCLEOTIDE SEQUENCE</scope>
    <source>
        <tissue evidence="1">Ovary</tissue>
    </source>
</reference>
<name>A0A411G7X6_9HYME</name>
<protein>
    <submittedName>
        <fullName evidence="1">Uncharacterized protein</fullName>
    </submittedName>
</protein>
<proteinExistence type="evidence at transcript level"/>
<accession>A0A411G7X6</accession>
<dbReference type="AlphaFoldDB" id="A0A411G7X6"/>
<evidence type="ECO:0000313" key="1">
    <source>
        <dbReference type="EMBL" id="QBB01986.1"/>
    </source>
</evidence>
<organism evidence="1">
    <name type="scientific">Cotesia chilonis</name>
    <dbReference type="NCBI Taxonomy" id="89804"/>
    <lineage>
        <taxon>Eukaryota</taxon>
        <taxon>Metazoa</taxon>
        <taxon>Ecdysozoa</taxon>
        <taxon>Arthropoda</taxon>
        <taxon>Hexapoda</taxon>
        <taxon>Insecta</taxon>
        <taxon>Pterygota</taxon>
        <taxon>Neoptera</taxon>
        <taxon>Endopterygota</taxon>
        <taxon>Hymenoptera</taxon>
        <taxon>Apocrita</taxon>
        <taxon>Ichneumonoidea</taxon>
        <taxon>Braconidae</taxon>
        <taxon>Microgastrinae</taxon>
        <taxon>Cotesia</taxon>
    </lineage>
</organism>